<dbReference type="RefSeq" id="XP_007314066.1">
    <property type="nucleotide sequence ID" value="XM_007314004.1"/>
</dbReference>
<reference evidence="2" key="1">
    <citation type="submission" date="2011-04" db="EMBL/GenBank/DDBJ databases">
        <title>Evolution of plant cell wall degrading machinery underlies the functional diversity of forest fungi.</title>
        <authorList>
            <consortium name="US DOE Joint Genome Institute (JGI-PGF)"/>
            <person name="Eastwood D.C."/>
            <person name="Floudas D."/>
            <person name="Binder M."/>
            <person name="Majcherczyk A."/>
            <person name="Schneider P."/>
            <person name="Aerts A."/>
            <person name="Asiegbu F.O."/>
            <person name="Baker S.E."/>
            <person name="Barry K."/>
            <person name="Bendiksby M."/>
            <person name="Blumentritt M."/>
            <person name="Coutinho P.M."/>
            <person name="Cullen D."/>
            <person name="Cullen D."/>
            <person name="Gathman A."/>
            <person name="Goodell B."/>
            <person name="Henrissat B."/>
            <person name="Ihrmark K."/>
            <person name="Kauserud H."/>
            <person name="Kohler A."/>
            <person name="LaButti K."/>
            <person name="Lapidus A."/>
            <person name="Lavin J.L."/>
            <person name="Lee Y.-H."/>
            <person name="Lindquist E."/>
            <person name="Lilly W."/>
            <person name="Lucas S."/>
            <person name="Morin E."/>
            <person name="Murat C."/>
            <person name="Oguiza J.A."/>
            <person name="Park J."/>
            <person name="Pisabarro A.G."/>
            <person name="Riley R."/>
            <person name="Rosling A."/>
            <person name="Salamov A."/>
            <person name="Schmidt O."/>
            <person name="Schmutz J."/>
            <person name="Skrede I."/>
            <person name="Stenlid J."/>
            <person name="Wiebenga A."/>
            <person name="Xie X."/>
            <person name="Kues U."/>
            <person name="Hibbett D.S."/>
            <person name="Hoffmeister D."/>
            <person name="Hogberg N."/>
            <person name="Martin F."/>
            <person name="Grigoriev I.V."/>
            <person name="Watkinson S.C."/>
        </authorList>
    </citation>
    <scope>NUCLEOTIDE SEQUENCE</scope>
    <source>
        <strain evidence="2">S7.9</strain>
    </source>
</reference>
<accession>F8NJC6</accession>
<dbReference type="KEGG" id="sla:SERLADRAFT_433782"/>
<feature type="compositionally biased region" description="Polar residues" evidence="1">
    <location>
        <begin position="94"/>
        <end position="108"/>
    </location>
</feature>
<dbReference type="GeneID" id="18814239"/>
<feature type="region of interest" description="Disordered" evidence="1">
    <location>
        <begin position="38"/>
        <end position="108"/>
    </location>
</feature>
<dbReference type="AlphaFoldDB" id="F8NJC6"/>
<dbReference type="EMBL" id="GL945429">
    <property type="protein sequence ID" value="EGO29824.1"/>
    <property type="molecule type" value="Genomic_DNA"/>
</dbReference>
<evidence type="ECO:0000256" key="1">
    <source>
        <dbReference type="SAM" id="MobiDB-lite"/>
    </source>
</evidence>
<organism>
    <name type="scientific">Serpula lacrymans var. lacrymans (strain S7.9)</name>
    <name type="common">Dry rot fungus</name>
    <dbReference type="NCBI Taxonomy" id="578457"/>
    <lineage>
        <taxon>Eukaryota</taxon>
        <taxon>Fungi</taxon>
        <taxon>Dikarya</taxon>
        <taxon>Basidiomycota</taxon>
        <taxon>Agaricomycotina</taxon>
        <taxon>Agaricomycetes</taxon>
        <taxon>Agaricomycetidae</taxon>
        <taxon>Boletales</taxon>
        <taxon>Coniophorineae</taxon>
        <taxon>Serpulaceae</taxon>
        <taxon>Serpula</taxon>
    </lineage>
</organism>
<name>F8NJC6_SERL9</name>
<sequence>MSSFVHVHDVILIRTIQEFSVVPGEIDAVARKALVKASSAAQRGEEVYPRQSSGSDVATMGPPPPPPASISNKLPTNFCAPSISSAGPRSSSSVGYTSNHSLHGQQRSKMLAATMMPQRQVTI</sequence>
<protein>
    <submittedName>
        <fullName evidence="2">Uncharacterized protein</fullName>
    </submittedName>
</protein>
<proteinExistence type="predicted"/>
<dbReference type="HOGENOM" id="CLU_2016614_0_0_1"/>
<dbReference type="Proteomes" id="UP000008064">
    <property type="component" value="Unassembled WGS sequence"/>
</dbReference>
<feature type="compositionally biased region" description="Low complexity" evidence="1">
    <location>
        <begin position="82"/>
        <end position="93"/>
    </location>
</feature>
<gene>
    <name evidence="2" type="ORF">SERLADRAFT_433782</name>
</gene>
<evidence type="ECO:0000313" key="2">
    <source>
        <dbReference type="EMBL" id="EGO29824.1"/>
    </source>
</evidence>